<comment type="caution">
    <text evidence="1">The sequence shown here is derived from an EMBL/GenBank/DDBJ whole genome shotgun (WGS) entry which is preliminary data.</text>
</comment>
<evidence type="ECO:0000313" key="2">
    <source>
        <dbReference type="Proteomes" id="UP001054945"/>
    </source>
</evidence>
<dbReference type="Proteomes" id="UP001054945">
    <property type="component" value="Unassembled WGS sequence"/>
</dbReference>
<dbReference type="EMBL" id="BPLR01018945">
    <property type="protein sequence ID" value="GIZ03427.1"/>
    <property type="molecule type" value="Genomic_DNA"/>
</dbReference>
<dbReference type="AlphaFoldDB" id="A0AAV4YB79"/>
<evidence type="ECO:0000313" key="1">
    <source>
        <dbReference type="EMBL" id="GIZ03427.1"/>
    </source>
</evidence>
<sequence length="101" mass="12098">MYKMVMCCSQNYIVERYPQDPHENSGFERPVMAFRLRNALDTSPFLFYRNCHQDTSPFVSTFYIVLKTRPYSFLHFTLFSRHVPIHFYILHCPQVTLPLVT</sequence>
<proteinExistence type="predicted"/>
<gene>
    <name evidence="1" type="ORF">CEXT_115281</name>
</gene>
<organism evidence="1 2">
    <name type="scientific">Caerostris extrusa</name>
    <name type="common">Bark spider</name>
    <name type="synonym">Caerostris bankana</name>
    <dbReference type="NCBI Taxonomy" id="172846"/>
    <lineage>
        <taxon>Eukaryota</taxon>
        <taxon>Metazoa</taxon>
        <taxon>Ecdysozoa</taxon>
        <taxon>Arthropoda</taxon>
        <taxon>Chelicerata</taxon>
        <taxon>Arachnida</taxon>
        <taxon>Araneae</taxon>
        <taxon>Araneomorphae</taxon>
        <taxon>Entelegynae</taxon>
        <taxon>Araneoidea</taxon>
        <taxon>Araneidae</taxon>
        <taxon>Caerostris</taxon>
    </lineage>
</organism>
<reference evidence="1 2" key="1">
    <citation type="submission" date="2021-06" db="EMBL/GenBank/DDBJ databases">
        <title>Caerostris extrusa draft genome.</title>
        <authorList>
            <person name="Kono N."/>
            <person name="Arakawa K."/>
        </authorList>
    </citation>
    <scope>NUCLEOTIDE SEQUENCE [LARGE SCALE GENOMIC DNA]</scope>
</reference>
<name>A0AAV4YB79_CAEEX</name>
<accession>A0AAV4YB79</accession>
<protein>
    <submittedName>
        <fullName evidence="1">Uncharacterized protein</fullName>
    </submittedName>
</protein>
<keyword evidence="2" id="KW-1185">Reference proteome</keyword>